<proteinExistence type="predicted"/>
<name>A0ABY4SPE7_9CAUL</name>
<evidence type="ECO:0000313" key="2">
    <source>
        <dbReference type="Proteomes" id="UP001055429"/>
    </source>
</evidence>
<keyword evidence="2" id="KW-1185">Reference proteome</keyword>
<organism evidence="1 2">
    <name type="scientific">Brevundimonas albigilva</name>
    <dbReference type="NCBI Taxonomy" id="1312364"/>
    <lineage>
        <taxon>Bacteria</taxon>
        <taxon>Pseudomonadati</taxon>
        <taxon>Pseudomonadota</taxon>
        <taxon>Alphaproteobacteria</taxon>
        <taxon>Caulobacterales</taxon>
        <taxon>Caulobacteraceae</taxon>
        <taxon>Brevundimonas</taxon>
    </lineage>
</organism>
<dbReference type="Proteomes" id="UP001055429">
    <property type="component" value="Chromosome"/>
</dbReference>
<evidence type="ECO:0000313" key="1">
    <source>
        <dbReference type="EMBL" id="URI14703.1"/>
    </source>
</evidence>
<reference evidence="1" key="1">
    <citation type="submission" date="2022-05" db="EMBL/GenBank/DDBJ databases">
        <title>Brevundimonas albigilva TT17 genome sequence.</title>
        <authorList>
            <person name="Lee K."/>
            <person name="Son H."/>
        </authorList>
    </citation>
    <scope>NUCLEOTIDE SEQUENCE</scope>
    <source>
        <strain evidence="1">TT17</strain>
    </source>
</reference>
<protein>
    <submittedName>
        <fullName evidence="1">Uncharacterized protein</fullName>
    </submittedName>
</protein>
<gene>
    <name evidence="1" type="ORF">M8231_12915</name>
</gene>
<dbReference type="EMBL" id="CP097649">
    <property type="protein sequence ID" value="URI14703.1"/>
    <property type="molecule type" value="Genomic_DNA"/>
</dbReference>
<accession>A0ABY4SPE7</accession>
<dbReference type="RefSeq" id="WP_250201640.1">
    <property type="nucleotide sequence ID" value="NZ_CP097649.1"/>
</dbReference>
<sequence length="125" mass="13427">MADTKLNVKMSADRAKVEMEFQIQGKAVSRMALSPAALDDLIANLGALRAQMTQPIPASIEPGAKVETVVNPSWRTDIQAQGPLLAIRHPGFGWQGFLIHPEQGRTLGQGLIDIAARVEASKTAQ</sequence>